<protein>
    <recommendedName>
        <fullName evidence="6">Phosphate transporter</fullName>
    </recommendedName>
</protein>
<evidence type="ECO:0000256" key="5">
    <source>
        <dbReference type="ARBA" id="ARBA00023136"/>
    </source>
</evidence>
<accession>A0AAD1NX16</accession>
<evidence type="ECO:0000256" key="4">
    <source>
        <dbReference type="ARBA" id="ARBA00022989"/>
    </source>
</evidence>
<feature type="transmembrane region" description="Helical" evidence="6">
    <location>
        <begin position="44"/>
        <end position="64"/>
    </location>
</feature>
<evidence type="ECO:0000313" key="7">
    <source>
        <dbReference type="EMBL" id="BCY26181.1"/>
    </source>
</evidence>
<evidence type="ECO:0000256" key="6">
    <source>
        <dbReference type="RuleBase" id="RU363058"/>
    </source>
</evidence>
<keyword evidence="6" id="KW-0592">Phosphate transport</keyword>
<evidence type="ECO:0000256" key="1">
    <source>
        <dbReference type="ARBA" id="ARBA00004141"/>
    </source>
</evidence>
<keyword evidence="2 6" id="KW-0813">Transport</keyword>
<dbReference type="PANTHER" id="PTHR11101">
    <property type="entry name" value="PHOSPHATE TRANSPORTER"/>
    <property type="match status" value="1"/>
</dbReference>
<keyword evidence="3 6" id="KW-0812">Transmembrane</keyword>
<keyword evidence="5 6" id="KW-0472">Membrane</keyword>
<keyword evidence="4 6" id="KW-1133">Transmembrane helix</keyword>
<dbReference type="GO" id="GO:0005315">
    <property type="term" value="F:phosphate transmembrane transporter activity"/>
    <property type="evidence" value="ECO:0007669"/>
    <property type="project" value="InterPro"/>
</dbReference>
<organism evidence="7 8">
    <name type="scientific">Cutibacterium modestum</name>
    <dbReference type="NCBI Taxonomy" id="2559073"/>
    <lineage>
        <taxon>Bacteria</taxon>
        <taxon>Bacillati</taxon>
        <taxon>Actinomycetota</taxon>
        <taxon>Actinomycetes</taxon>
        <taxon>Propionibacteriales</taxon>
        <taxon>Propionibacteriaceae</taxon>
        <taxon>Cutibacterium</taxon>
    </lineage>
</organism>
<dbReference type="GO" id="GO:0016020">
    <property type="term" value="C:membrane"/>
    <property type="evidence" value="ECO:0007669"/>
    <property type="project" value="UniProtKB-SubCell"/>
</dbReference>
<evidence type="ECO:0000256" key="2">
    <source>
        <dbReference type="ARBA" id="ARBA00022448"/>
    </source>
</evidence>
<evidence type="ECO:0000256" key="3">
    <source>
        <dbReference type="ARBA" id="ARBA00022692"/>
    </source>
</evidence>
<dbReference type="PANTHER" id="PTHR11101:SF54">
    <property type="entry name" value="LOW-AFFINITY INORGANIC PHOSPHATE TRANSPORTER-RELATED"/>
    <property type="match status" value="1"/>
</dbReference>
<reference evidence="7" key="1">
    <citation type="submission" date="2021-06" db="EMBL/GenBank/DDBJ databases">
        <title>Genome sequence of Cutibacterium modestum strain KB17-24694.</title>
        <authorList>
            <person name="Dekio I."/>
            <person name="Asahina A."/>
            <person name="Nishida M."/>
        </authorList>
    </citation>
    <scope>NUCLEOTIDE SEQUENCE</scope>
    <source>
        <strain evidence="7">KB17-24694</strain>
    </source>
</reference>
<comment type="subcellular location">
    <subcellularLocation>
        <location evidence="1 6">Membrane</location>
        <topology evidence="1 6">Multi-pass membrane protein</topology>
    </subcellularLocation>
</comment>
<name>A0AAD1NX16_9ACTN</name>
<proteinExistence type="inferred from homology"/>
<dbReference type="InterPro" id="IPR001204">
    <property type="entry name" value="Phos_transporter"/>
</dbReference>
<feature type="transmembrane region" description="Helical" evidence="6">
    <location>
        <begin position="297"/>
        <end position="318"/>
    </location>
</feature>
<gene>
    <name evidence="7" type="ORF">KB1_21710</name>
</gene>
<feature type="transmembrane region" description="Helical" evidence="6">
    <location>
        <begin position="324"/>
        <end position="344"/>
    </location>
</feature>
<dbReference type="AlphaFoldDB" id="A0AAD1NX16"/>
<dbReference type="RefSeq" id="WP_002528038.1">
    <property type="nucleotide sequence ID" value="NZ_AP024747.1"/>
</dbReference>
<feature type="transmembrane region" description="Helical" evidence="6">
    <location>
        <begin position="105"/>
        <end position="123"/>
    </location>
</feature>
<sequence>MSSTLLIVVIVVVTALAFDFTNGFHDSANAMATSVATGALKPRVAVMIAAVLNVIGACLSTEVAKTISGGIVNDHLVTAPMVLAGLIGAIIWNLATWLFGLPSSSSHALFGGLIGAVLVEAGMSGINAGKVMSKIILPALVAPFVAGVAALFATWLAYRITDHSSPIFLNGQRVSASMVALAHGTSDGQKTMGVITLILISAGYQVSGTGPEWWVILAAGCAIGLGTYSGGWRIMRTMGKGLCDIESPQGFAAETASTAAILASSHLGFALSTTHVCSGSILGSGIGRRTEVRWATAGKMVIAWLVTLPAAALVGAVTSAIAGVGAWGVIVDLALLAIMAALIVRQANQHKVDHRNVNDSTQVGVRKGSAVAGGTAA</sequence>
<dbReference type="EMBL" id="AP024747">
    <property type="protein sequence ID" value="BCY26181.1"/>
    <property type="molecule type" value="Genomic_DNA"/>
</dbReference>
<dbReference type="Proteomes" id="UP000825072">
    <property type="component" value="Chromosome 1"/>
</dbReference>
<dbReference type="Pfam" id="PF01384">
    <property type="entry name" value="PHO4"/>
    <property type="match status" value="2"/>
</dbReference>
<comment type="similarity">
    <text evidence="6">Belongs to the inorganic phosphate transporter (PiT) (TC 2.A.20) family.</text>
</comment>
<dbReference type="GO" id="GO:0035435">
    <property type="term" value="P:phosphate ion transmembrane transport"/>
    <property type="evidence" value="ECO:0007669"/>
    <property type="project" value="TreeGrafter"/>
</dbReference>
<feature type="transmembrane region" description="Helical" evidence="6">
    <location>
        <begin position="213"/>
        <end position="232"/>
    </location>
</feature>
<dbReference type="GeneID" id="92881369"/>
<feature type="transmembrane region" description="Helical" evidence="6">
    <location>
        <begin position="135"/>
        <end position="158"/>
    </location>
</feature>
<feature type="transmembrane region" description="Helical" evidence="6">
    <location>
        <begin position="76"/>
        <end position="99"/>
    </location>
</feature>
<evidence type="ECO:0000313" key="8">
    <source>
        <dbReference type="Proteomes" id="UP000825072"/>
    </source>
</evidence>